<reference evidence="3" key="1">
    <citation type="journal article" date="2010" name="Nature">
        <title>The Amphimedon queenslandica genome and the evolution of animal complexity.</title>
        <authorList>
            <person name="Srivastava M."/>
            <person name="Simakov O."/>
            <person name="Chapman J."/>
            <person name="Fahey B."/>
            <person name="Gauthier M.E."/>
            <person name="Mitros T."/>
            <person name="Richards G.S."/>
            <person name="Conaco C."/>
            <person name="Dacre M."/>
            <person name="Hellsten U."/>
            <person name="Larroux C."/>
            <person name="Putnam N.H."/>
            <person name="Stanke M."/>
            <person name="Adamska M."/>
            <person name="Darling A."/>
            <person name="Degnan S.M."/>
            <person name="Oakley T.H."/>
            <person name="Plachetzki D.C."/>
            <person name="Zhai Y."/>
            <person name="Adamski M."/>
            <person name="Calcino A."/>
            <person name="Cummins S.F."/>
            <person name="Goodstein D.M."/>
            <person name="Harris C."/>
            <person name="Jackson D.J."/>
            <person name="Leys S.P."/>
            <person name="Shu S."/>
            <person name="Woodcroft B.J."/>
            <person name="Vervoort M."/>
            <person name="Kosik K.S."/>
            <person name="Manning G."/>
            <person name="Degnan B.M."/>
            <person name="Rokhsar D.S."/>
        </authorList>
    </citation>
    <scope>NUCLEOTIDE SEQUENCE [LARGE SCALE GENOMIC DNA]</scope>
</reference>
<dbReference type="RefSeq" id="XP_019863642.1">
    <property type="nucleotide sequence ID" value="XM_020008083.1"/>
</dbReference>
<dbReference type="EnsemblMetazoa" id="XM_020008083.1">
    <property type="protein sequence ID" value="XP_019863642.1"/>
    <property type="gene ID" value="LOC109592696"/>
</dbReference>
<name>A0AAN0K3B7_AMPQE</name>
<organism evidence="2 3">
    <name type="scientific">Amphimedon queenslandica</name>
    <name type="common">Sponge</name>
    <dbReference type="NCBI Taxonomy" id="400682"/>
    <lineage>
        <taxon>Eukaryota</taxon>
        <taxon>Metazoa</taxon>
        <taxon>Porifera</taxon>
        <taxon>Demospongiae</taxon>
        <taxon>Heteroscleromorpha</taxon>
        <taxon>Haplosclerida</taxon>
        <taxon>Niphatidae</taxon>
        <taxon>Amphimedon</taxon>
    </lineage>
</organism>
<keyword evidence="3" id="KW-1185">Reference proteome</keyword>
<accession>A0AAN0K3B7</accession>
<evidence type="ECO:0000256" key="1">
    <source>
        <dbReference type="SAM" id="MobiDB-lite"/>
    </source>
</evidence>
<sequence length="401" mass="46739">MEKQKESEMKENFYQKIKSQLLAKGLVVADLQKNIREENVDAIAELIGKDWYTFGKYMKVEESTLDHIKEVGGSKLGRKKKLLEYCISKKLRYEDIIYGLYNSSDEHNPSINGVLDYLLTQRESEDPKSNERQSSKQRRPRSKLLQQQDVPWQAIFEERQLNQPKLTKSQGHLTPETYADHFFEMLWLEENEHMKKLEEKCDGANYKLTIYDSQNVPLHLLQNPLSYYGYISDKEFTDDKIEYATQASDRVTIVGRDGIFVAYKHSYNFNHLENRMYIVAHNTQKILQALRRGSKVEDGREINVRAEFEVKHSYFDHLQHAVVIAPDYIKRCLLPDAMSFSSLFLMFGLQYSRSFFMKLDENNQLKALRMITSDSSQPSPLACPPPVILYGPYGSGKTRIL</sequence>
<evidence type="ECO:0000313" key="2">
    <source>
        <dbReference type="EnsemblMetazoa" id="XP_019863642.1"/>
    </source>
</evidence>
<reference evidence="2" key="2">
    <citation type="submission" date="2024-06" db="UniProtKB">
        <authorList>
            <consortium name="EnsemblMetazoa"/>
        </authorList>
    </citation>
    <scope>IDENTIFICATION</scope>
</reference>
<dbReference type="AlphaFoldDB" id="A0AAN0K3B7"/>
<protein>
    <submittedName>
        <fullName evidence="2">Uncharacterized protein</fullName>
    </submittedName>
</protein>
<feature type="region of interest" description="Disordered" evidence="1">
    <location>
        <begin position="123"/>
        <end position="146"/>
    </location>
</feature>
<dbReference type="Proteomes" id="UP000007879">
    <property type="component" value="Unassembled WGS sequence"/>
</dbReference>
<dbReference type="GeneID" id="109592696"/>
<dbReference type="KEGG" id="aqu:109592696"/>
<evidence type="ECO:0000313" key="3">
    <source>
        <dbReference type="Proteomes" id="UP000007879"/>
    </source>
</evidence>
<feature type="compositionally biased region" description="Basic and acidic residues" evidence="1">
    <location>
        <begin position="123"/>
        <end position="134"/>
    </location>
</feature>
<proteinExistence type="predicted"/>